<name>A0A6A6E4X5_9PEZI</name>
<dbReference type="Proteomes" id="UP000800200">
    <property type="component" value="Unassembled WGS sequence"/>
</dbReference>
<keyword evidence="4" id="KW-1185">Reference proteome</keyword>
<accession>A0A6A6E4X5</accession>
<reference evidence="3" key="1">
    <citation type="journal article" date="2020" name="Stud. Mycol.">
        <title>101 Dothideomycetes genomes: a test case for predicting lifestyles and emergence of pathogens.</title>
        <authorList>
            <person name="Haridas S."/>
            <person name="Albert R."/>
            <person name="Binder M."/>
            <person name="Bloem J."/>
            <person name="Labutti K."/>
            <person name="Salamov A."/>
            <person name="Andreopoulos B."/>
            <person name="Baker S."/>
            <person name="Barry K."/>
            <person name="Bills G."/>
            <person name="Bluhm B."/>
            <person name="Cannon C."/>
            <person name="Castanera R."/>
            <person name="Culley D."/>
            <person name="Daum C."/>
            <person name="Ezra D."/>
            <person name="Gonzalez J."/>
            <person name="Henrissat B."/>
            <person name="Kuo A."/>
            <person name="Liang C."/>
            <person name="Lipzen A."/>
            <person name="Lutzoni F."/>
            <person name="Magnuson J."/>
            <person name="Mondo S."/>
            <person name="Nolan M."/>
            <person name="Ohm R."/>
            <person name="Pangilinan J."/>
            <person name="Park H.-J."/>
            <person name="Ramirez L."/>
            <person name="Alfaro M."/>
            <person name="Sun H."/>
            <person name="Tritt A."/>
            <person name="Yoshinaga Y."/>
            <person name="Zwiers L.-H."/>
            <person name="Turgeon B."/>
            <person name="Goodwin S."/>
            <person name="Spatafora J."/>
            <person name="Crous P."/>
            <person name="Grigoriev I."/>
        </authorList>
    </citation>
    <scope>NUCLEOTIDE SEQUENCE</scope>
    <source>
        <strain evidence="3">CBS 207.26</strain>
    </source>
</reference>
<feature type="transmembrane region" description="Helical" evidence="1">
    <location>
        <begin position="59"/>
        <end position="80"/>
    </location>
</feature>
<keyword evidence="1" id="KW-0472">Membrane</keyword>
<organism evidence="3 4">
    <name type="scientific">Zopfia rhizophila CBS 207.26</name>
    <dbReference type="NCBI Taxonomy" id="1314779"/>
    <lineage>
        <taxon>Eukaryota</taxon>
        <taxon>Fungi</taxon>
        <taxon>Dikarya</taxon>
        <taxon>Ascomycota</taxon>
        <taxon>Pezizomycotina</taxon>
        <taxon>Dothideomycetes</taxon>
        <taxon>Dothideomycetes incertae sedis</taxon>
        <taxon>Zopfiaceae</taxon>
        <taxon>Zopfia</taxon>
    </lineage>
</organism>
<keyword evidence="2" id="KW-0732">Signal</keyword>
<dbReference type="EMBL" id="ML994628">
    <property type="protein sequence ID" value="KAF2186961.1"/>
    <property type="molecule type" value="Genomic_DNA"/>
</dbReference>
<protein>
    <submittedName>
        <fullName evidence="3">Uncharacterized protein</fullName>
    </submittedName>
</protein>
<evidence type="ECO:0000313" key="4">
    <source>
        <dbReference type="Proteomes" id="UP000800200"/>
    </source>
</evidence>
<evidence type="ECO:0000313" key="3">
    <source>
        <dbReference type="EMBL" id="KAF2186961.1"/>
    </source>
</evidence>
<evidence type="ECO:0000256" key="1">
    <source>
        <dbReference type="SAM" id="Phobius"/>
    </source>
</evidence>
<feature type="signal peptide" evidence="2">
    <location>
        <begin position="1"/>
        <end position="18"/>
    </location>
</feature>
<feature type="chain" id="PRO_5025676133" evidence="2">
    <location>
        <begin position="19"/>
        <end position="94"/>
    </location>
</feature>
<proteinExistence type="predicted"/>
<gene>
    <name evidence="3" type="ORF">K469DRAFT_772707</name>
</gene>
<keyword evidence="1" id="KW-0812">Transmembrane</keyword>
<keyword evidence="1" id="KW-1133">Transmembrane helix</keyword>
<evidence type="ECO:0000256" key="2">
    <source>
        <dbReference type="SAM" id="SignalP"/>
    </source>
</evidence>
<sequence length="94" mass="10291">MLLQIAILLANLPKFCGAGGVQDDFDNNLATGLAPILQIFGEQATKQFLNESTSLADNVIFMMVHLGILTAVVSAIRVWWAKIQSVHWKGPGRR</sequence>
<dbReference type="OrthoDB" id="194358at2759"/>
<dbReference type="AlphaFoldDB" id="A0A6A6E4X5"/>